<evidence type="ECO:0000256" key="1">
    <source>
        <dbReference type="SAM" id="MobiDB-lite"/>
    </source>
</evidence>
<dbReference type="InterPro" id="IPR013087">
    <property type="entry name" value="Znf_C2H2_type"/>
</dbReference>
<dbReference type="KEGG" id="crq:GCK72_001970"/>
<organism evidence="3 4">
    <name type="scientific">Caenorhabditis remanei</name>
    <name type="common">Caenorhabditis vulgaris</name>
    <dbReference type="NCBI Taxonomy" id="31234"/>
    <lineage>
        <taxon>Eukaryota</taxon>
        <taxon>Metazoa</taxon>
        <taxon>Ecdysozoa</taxon>
        <taxon>Nematoda</taxon>
        <taxon>Chromadorea</taxon>
        <taxon>Rhabditida</taxon>
        <taxon>Rhabditina</taxon>
        <taxon>Rhabditomorpha</taxon>
        <taxon>Rhabditoidea</taxon>
        <taxon>Rhabditidae</taxon>
        <taxon>Peloderinae</taxon>
        <taxon>Caenorhabditis</taxon>
    </lineage>
</organism>
<evidence type="ECO:0000259" key="2">
    <source>
        <dbReference type="PROSITE" id="PS00028"/>
    </source>
</evidence>
<evidence type="ECO:0000313" key="3">
    <source>
        <dbReference type="EMBL" id="KAF1770152.1"/>
    </source>
</evidence>
<dbReference type="PANTHER" id="PTHR36945:SF2">
    <property type="entry name" value="C2H2-TYPE DOMAIN-CONTAINING PROTEIN"/>
    <property type="match status" value="1"/>
</dbReference>
<protein>
    <recommendedName>
        <fullName evidence="2">C2H2-type domain-containing protein</fullName>
    </recommendedName>
</protein>
<evidence type="ECO:0000313" key="4">
    <source>
        <dbReference type="Proteomes" id="UP000483820"/>
    </source>
</evidence>
<dbReference type="GO" id="GO:0000794">
    <property type="term" value="C:condensed nuclear chromosome"/>
    <property type="evidence" value="ECO:0007669"/>
    <property type="project" value="TreeGrafter"/>
</dbReference>
<dbReference type="RefSeq" id="XP_053591855.1">
    <property type="nucleotide sequence ID" value="XM_053723210.1"/>
</dbReference>
<feature type="domain" description="C2H2-type" evidence="2">
    <location>
        <begin position="544"/>
        <end position="565"/>
    </location>
</feature>
<dbReference type="CTD" id="9817805"/>
<dbReference type="PANTHER" id="PTHR36945">
    <property type="entry name" value="HIGH INCIDENCE OF MALES (INCREASED X CHROMOSOME LOSS)-RELATED-RELATED"/>
    <property type="match status" value="1"/>
</dbReference>
<comment type="caution">
    <text evidence="3">The sequence shown here is derived from an EMBL/GenBank/DDBJ whole genome shotgun (WGS) entry which is preliminary data.</text>
</comment>
<dbReference type="GeneID" id="9817805"/>
<feature type="compositionally biased region" description="Basic and acidic residues" evidence="1">
    <location>
        <begin position="117"/>
        <end position="130"/>
    </location>
</feature>
<proteinExistence type="predicted"/>
<feature type="region of interest" description="Disordered" evidence="1">
    <location>
        <begin position="611"/>
        <end position="645"/>
    </location>
</feature>
<dbReference type="GO" id="GO:0045132">
    <property type="term" value="P:meiotic chromosome segregation"/>
    <property type="evidence" value="ECO:0007669"/>
    <property type="project" value="TreeGrafter"/>
</dbReference>
<accession>A0A6A5HWF5</accession>
<feature type="compositionally biased region" description="Basic and acidic residues" evidence="1">
    <location>
        <begin position="612"/>
        <end position="622"/>
    </location>
</feature>
<feature type="region of interest" description="Disordered" evidence="1">
    <location>
        <begin position="112"/>
        <end position="133"/>
    </location>
</feature>
<reference evidence="3 4" key="1">
    <citation type="submission" date="2019-12" db="EMBL/GenBank/DDBJ databases">
        <title>Chromosome-level assembly of the Caenorhabditis remanei genome.</title>
        <authorList>
            <person name="Teterina A.A."/>
            <person name="Willis J.H."/>
            <person name="Phillips P.C."/>
        </authorList>
    </citation>
    <scope>NUCLEOTIDE SEQUENCE [LARGE SCALE GENOMIC DNA]</scope>
    <source>
        <strain evidence="3 4">PX506</strain>
        <tissue evidence="3">Whole organism</tissue>
    </source>
</reference>
<name>A0A6A5HWF5_CAERE</name>
<dbReference type="EMBL" id="WUAV01000001">
    <property type="protein sequence ID" value="KAF1770152.1"/>
    <property type="molecule type" value="Genomic_DNA"/>
</dbReference>
<dbReference type="InterPro" id="IPR053360">
    <property type="entry name" value="Zinc_finger_domain"/>
</dbReference>
<gene>
    <name evidence="3" type="ORF">GCK72_001970</name>
</gene>
<dbReference type="Proteomes" id="UP000483820">
    <property type="component" value="Chromosome I"/>
</dbReference>
<dbReference type="AlphaFoldDB" id="A0A6A5HWF5"/>
<dbReference type="PROSITE" id="PS00028">
    <property type="entry name" value="ZINC_FINGER_C2H2_1"/>
    <property type="match status" value="1"/>
</dbReference>
<sequence>MTCDKWKKFIQVNIYGQTLQGLQQQGIALETMLCDIGCSKVWIVEGKMYNDDSCHQTVNSSEVSILKAPALSTTIADVKCPRFSTPAVSQVDLQRKFTLNLPIKFSEINSSYDEDFETSHDSGEESKASDDADIEELVNDILQKVSESDKETAIEQTIFSSTITGMNVPRCSTPINQHVDLLQTFDLHIPETVSEIGSNGEDETISDELMEECASNCHSTSLEYDGNLKHVTLRPPIIRVHTRSMMAMTKSGTLIRKRKSAASKLASTSIISRKQRVVLKESTSTDRMKNILKTLKKETSVIPTVEKLVQSNQKDMPLINIKRELSNENTIHLEYTEYAGNMIPVKPDVPLSSNNDMTSIQASSRPYSEPVLFNLKTALAELNETVVYHSAESSIDEGGLHNYTDNNHNALDSHRQMTYIDYNIGENGGEEETLIIEHHGEEDYEDHCIHVEEDENHEIMHTPPPPGLINTKSILKDNTKVDRGMKKTVSFKVPKNKRSKLDQMHQIKCHFQSCERVFVWKMRYGKQRLLDHAMTHLTEKCLGCRTCDEALSTSNQLRYHYKKFHPEIKCLNFNILEVFNLEREDVAIAEIFRQCYEPQLSIIGKIGKNRNMRREKEKREESQVAEQEEETNHDNDAPSSSTNLF</sequence>